<dbReference type="AlphaFoldDB" id="A0A081BVL0"/>
<reference evidence="1" key="1">
    <citation type="journal article" date="2015" name="PeerJ">
        <title>First genomic representation of candidate bacterial phylum KSB3 points to enhanced environmental sensing as a trigger of wastewater bulking.</title>
        <authorList>
            <person name="Sekiguchi Y."/>
            <person name="Ohashi A."/>
            <person name="Parks D.H."/>
            <person name="Yamauchi T."/>
            <person name="Tyson G.W."/>
            <person name="Hugenholtz P."/>
        </authorList>
    </citation>
    <scope>NUCLEOTIDE SEQUENCE [LARGE SCALE GENOMIC DNA]</scope>
</reference>
<proteinExistence type="predicted"/>
<evidence type="ECO:0000313" key="1">
    <source>
        <dbReference type="EMBL" id="GAK56365.1"/>
    </source>
</evidence>
<accession>A0A081BVL0</accession>
<dbReference type="Proteomes" id="UP000030661">
    <property type="component" value="Unassembled WGS sequence"/>
</dbReference>
<organism evidence="1">
    <name type="scientific">Vecturithrix granuli</name>
    <dbReference type="NCBI Taxonomy" id="1499967"/>
    <lineage>
        <taxon>Bacteria</taxon>
        <taxon>Candidatus Moduliflexota</taxon>
        <taxon>Candidatus Vecturitrichia</taxon>
        <taxon>Candidatus Vecturitrichales</taxon>
        <taxon>Candidatus Vecturitrichaceae</taxon>
        <taxon>Candidatus Vecturithrix</taxon>
    </lineage>
</organism>
<evidence type="ECO:0000313" key="2">
    <source>
        <dbReference type="Proteomes" id="UP000030661"/>
    </source>
</evidence>
<sequence length="126" mass="14269">MEPAVFVCFFERVLGCGIVLILDGSHLENRGGELMSRIASTTTEKERHCRVLLGWLWEGNVDDALPSLRPSVSVRHQKPHQELITSLTQHTAEIIKYQARQETGKPIGRGRPVLCRRSMIRAVMCF</sequence>
<keyword evidence="2" id="KW-1185">Reference proteome</keyword>
<protein>
    <submittedName>
        <fullName evidence="1">Uncharacterized protein</fullName>
    </submittedName>
</protein>
<dbReference type="EMBL" id="DF820464">
    <property type="protein sequence ID" value="GAK56365.1"/>
    <property type="molecule type" value="Genomic_DNA"/>
</dbReference>
<dbReference type="HOGENOM" id="CLU_1977203_0_0_0"/>
<gene>
    <name evidence="1" type="ORF">U27_03327</name>
</gene>
<name>A0A081BVL0_VECG1</name>